<evidence type="ECO:0000313" key="3">
    <source>
        <dbReference type="EMBL" id="KAJ7389750.1"/>
    </source>
</evidence>
<feature type="compositionally biased region" description="Basic and acidic residues" evidence="1">
    <location>
        <begin position="251"/>
        <end position="276"/>
    </location>
</feature>
<name>A0A9W9ZYD8_9CNID</name>
<gene>
    <name evidence="3" type="ORF">OS493_029170</name>
</gene>
<evidence type="ECO:0000256" key="1">
    <source>
        <dbReference type="SAM" id="MobiDB-lite"/>
    </source>
</evidence>
<organism evidence="3 4">
    <name type="scientific">Desmophyllum pertusum</name>
    <dbReference type="NCBI Taxonomy" id="174260"/>
    <lineage>
        <taxon>Eukaryota</taxon>
        <taxon>Metazoa</taxon>
        <taxon>Cnidaria</taxon>
        <taxon>Anthozoa</taxon>
        <taxon>Hexacorallia</taxon>
        <taxon>Scleractinia</taxon>
        <taxon>Caryophylliina</taxon>
        <taxon>Caryophylliidae</taxon>
        <taxon>Desmophyllum</taxon>
    </lineage>
</organism>
<feature type="region of interest" description="Disordered" evidence="1">
    <location>
        <begin position="247"/>
        <end position="297"/>
    </location>
</feature>
<keyword evidence="2" id="KW-0732">Signal</keyword>
<proteinExistence type="predicted"/>
<evidence type="ECO:0000313" key="4">
    <source>
        <dbReference type="Proteomes" id="UP001163046"/>
    </source>
</evidence>
<protein>
    <recommendedName>
        <fullName evidence="5">MULE transposase domain-containing protein</fullName>
    </recommendedName>
</protein>
<dbReference type="Proteomes" id="UP001163046">
    <property type="component" value="Unassembled WGS sequence"/>
</dbReference>
<feature type="signal peptide" evidence="2">
    <location>
        <begin position="1"/>
        <end position="16"/>
    </location>
</feature>
<accession>A0A9W9ZYD8</accession>
<keyword evidence="4" id="KW-1185">Reference proteome</keyword>
<feature type="chain" id="PRO_5040980476" description="MULE transposase domain-containing protein" evidence="2">
    <location>
        <begin position="17"/>
        <end position="297"/>
    </location>
</feature>
<evidence type="ECO:0000256" key="2">
    <source>
        <dbReference type="SAM" id="SignalP"/>
    </source>
</evidence>
<evidence type="ECO:0008006" key="5">
    <source>
        <dbReference type="Google" id="ProtNLM"/>
    </source>
</evidence>
<dbReference type="EMBL" id="MU825425">
    <property type="protein sequence ID" value="KAJ7389750.1"/>
    <property type="molecule type" value="Genomic_DNA"/>
</dbReference>
<reference evidence="3" key="1">
    <citation type="submission" date="2023-01" db="EMBL/GenBank/DDBJ databases">
        <title>Genome assembly of the deep-sea coral Lophelia pertusa.</title>
        <authorList>
            <person name="Herrera S."/>
            <person name="Cordes E."/>
        </authorList>
    </citation>
    <scope>NUCLEOTIDE SEQUENCE</scope>
    <source>
        <strain evidence="3">USNM1676648</strain>
        <tissue evidence="3">Polyp</tissue>
    </source>
</reference>
<sequence>MPHLLWTLRLWKQTLSAMGTITVAGLATANQDEHTTLNDTGMSIIRQIMETHCKKYEALTAFGTDGEIYLANAFVCELPAAIHLRCKIHLSENIERKLTNLLFEKDAPQNILNTIFGRRKSDSRTKALVDACSAEEFDDMLDALETQWRVLEATQRSGEPRFHSWFKCHIAVVMKDIREIKHHVLRQTANVRNGHVTIFPRHFSRLPFAVQREEDCFPVHHKQEEYGEFSSLLEDIATYIADVPPPLAKRKKEEKDRRKGLEMRKAAMETHAKYMESADDQDDHEEDEDKFAPVRYQ</sequence>
<feature type="compositionally biased region" description="Acidic residues" evidence="1">
    <location>
        <begin position="277"/>
        <end position="289"/>
    </location>
</feature>
<dbReference type="AlphaFoldDB" id="A0A9W9ZYD8"/>
<dbReference type="OrthoDB" id="5987462at2759"/>
<comment type="caution">
    <text evidence="3">The sequence shown here is derived from an EMBL/GenBank/DDBJ whole genome shotgun (WGS) entry which is preliminary data.</text>
</comment>